<accession>A0A8J7PEP2</accession>
<organism evidence="2 3">
    <name type="scientific">Candidatus Obscuribacter phosphatis</name>
    <dbReference type="NCBI Taxonomy" id="1906157"/>
    <lineage>
        <taxon>Bacteria</taxon>
        <taxon>Bacillati</taxon>
        <taxon>Candidatus Melainabacteria</taxon>
        <taxon>Candidatus Obscuribacterales</taxon>
        <taxon>Candidatus Obscuribacteraceae</taxon>
        <taxon>Candidatus Obscuribacter</taxon>
    </lineage>
</organism>
<dbReference type="SUPFAM" id="SSF52540">
    <property type="entry name" value="P-loop containing nucleoside triphosphate hydrolases"/>
    <property type="match status" value="1"/>
</dbReference>
<keyword evidence="2" id="KW-0547">Nucleotide-binding</keyword>
<dbReference type="Gene3D" id="3.40.50.300">
    <property type="entry name" value="P-loop containing nucleotide triphosphate hydrolases"/>
    <property type="match status" value="1"/>
</dbReference>
<dbReference type="InterPro" id="IPR038727">
    <property type="entry name" value="NadR/Ttd14_AAA_dom"/>
</dbReference>
<evidence type="ECO:0000313" key="2">
    <source>
        <dbReference type="EMBL" id="MBN8662021.1"/>
    </source>
</evidence>
<dbReference type="Pfam" id="PF13521">
    <property type="entry name" value="AAA_28"/>
    <property type="match status" value="1"/>
</dbReference>
<evidence type="ECO:0000259" key="1">
    <source>
        <dbReference type="Pfam" id="PF13521"/>
    </source>
</evidence>
<dbReference type="EMBL" id="JAFLCK010000029">
    <property type="protein sequence ID" value="MBN8662021.1"/>
    <property type="molecule type" value="Genomic_DNA"/>
</dbReference>
<gene>
    <name evidence="2" type="ORF">J0M35_16760</name>
</gene>
<dbReference type="AlphaFoldDB" id="A0A8J7PEP2"/>
<feature type="domain" description="NadR/Ttd14 AAA" evidence="1">
    <location>
        <begin position="2"/>
        <end position="170"/>
    </location>
</feature>
<name>A0A8J7PEP2_9BACT</name>
<reference evidence="2" key="1">
    <citation type="submission" date="2021-02" db="EMBL/GenBank/DDBJ databases">
        <title>Genome-Resolved Metagenomics of a Microbial Community Performing Photosynthetic Biological Nutrient Removal.</title>
        <authorList>
            <person name="Mcdaniel E.A."/>
        </authorList>
    </citation>
    <scope>NUCLEOTIDE SEQUENCE</scope>
    <source>
        <strain evidence="2">UWPOB_OBS1</strain>
    </source>
</reference>
<dbReference type="Proteomes" id="UP000664277">
    <property type="component" value="Unassembled WGS sequence"/>
</dbReference>
<dbReference type="InterPro" id="IPR027417">
    <property type="entry name" value="P-loop_NTPase"/>
</dbReference>
<comment type="caution">
    <text evidence="2">The sequence shown here is derived from an EMBL/GenBank/DDBJ whole genome shotgun (WGS) entry which is preliminary data.</text>
</comment>
<protein>
    <submittedName>
        <fullName evidence="2">ATP-binding protein</fullName>
    </submittedName>
</protein>
<sequence>MKIIVTGASGVGKTTLVEALAPLLSLPVIPETARELCRQWGAAYPGEIPLEKQEEFKFAVLEKQIEKENSEPSYLSDRSAVDAWVLWQRWNICQAMSYDTEKFYALAKAQAQTYTHVIYIPPLFEPVDDGFRWTDLDYQKQIDRLTRMTLYDFGLLQKTYTVKSAPMQERLEEVRNWLGKENHRG</sequence>
<evidence type="ECO:0000313" key="3">
    <source>
        <dbReference type="Proteomes" id="UP000664277"/>
    </source>
</evidence>
<keyword evidence="2" id="KW-0067">ATP-binding</keyword>
<dbReference type="GO" id="GO:0005524">
    <property type="term" value="F:ATP binding"/>
    <property type="evidence" value="ECO:0007669"/>
    <property type="project" value="UniProtKB-KW"/>
</dbReference>
<proteinExistence type="predicted"/>